<evidence type="ECO:0000313" key="2">
    <source>
        <dbReference type="Proteomes" id="UP000620262"/>
    </source>
</evidence>
<dbReference type="SUPFAM" id="SSF81301">
    <property type="entry name" value="Nucleotidyltransferase"/>
    <property type="match status" value="1"/>
</dbReference>
<dbReference type="InterPro" id="IPR007344">
    <property type="entry name" value="GrpB/CoaE"/>
</dbReference>
<dbReference type="RefSeq" id="WP_192730312.1">
    <property type="nucleotide sequence ID" value="NZ_BAAAVL010000018.1"/>
</dbReference>
<evidence type="ECO:0000313" key="1">
    <source>
        <dbReference type="EMBL" id="MBE1506634.1"/>
    </source>
</evidence>
<sequence length="167" mass="19126">MTLTSKISGYDSRWPAMFLAEKERIAVTFAPDLVDIFHVGSTAVPGLSAKPEIDLLVEVREHRNEIARDSSMRMLGYVRGRDLSAGHHFYRRDIDGVRTHKVHVCVTGHWQIERMLRFRDLLRSDPTVRQQYQDLKLELEATNRDGIEEYLAKKAPYINALIGPPPA</sequence>
<dbReference type="PANTHER" id="PTHR34822:SF1">
    <property type="entry name" value="GRPB FAMILY PROTEIN"/>
    <property type="match status" value="1"/>
</dbReference>
<dbReference type="Proteomes" id="UP000620262">
    <property type="component" value="Unassembled WGS sequence"/>
</dbReference>
<protein>
    <submittedName>
        <fullName evidence="1">GrpB-like predicted nucleotidyltransferase (UPF0157 family)</fullName>
    </submittedName>
</protein>
<organism evidence="1 2">
    <name type="scientific">Rhizobium viscosum</name>
    <name type="common">Arthrobacter viscosus</name>
    <dbReference type="NCBI Taxonomy" id="1673"/>
    <lineage>
        <taxon>Bacteria</taxon>
        <taxon>Pseudomonadati</taxon>
        <taxon>Pseudomonadota</taxon>
        <taxon>Alphaproteobacteria</taxon>
        <taxon>Hyphomicrobiales</taxon>
        <taxon>Rhizobiaceae</taxon>
        <taxon>Rhizobium/Agrobacterium group</taxon>
        <taxon>Rhizobium</taxon>
    </lineage>
</organism>
<dbReference type="Pfam" id="PF04229">
    <property type="entry name" value="GrpB"/>
    <property type="match status" value="1"/>
</dbReference>
<proteinExistence type="predicted"/>
<gene>
    <name evidence="1" type="ORF">H4W29_003815</name>
</gene>
<dbReference type="PANTHER" id="PTHR34822">
    <property type="entry name" value="GRPB DOMAIN PROTEIN (AFU_ORTHOLOGUE AFUA_1G01530)"/>
    <property type="match status" value="1"/>
</dbReference>
<dbReference type="EMBL" id="JADBEC010000001">
    <property type="protein sequence ID" value="MBE1506634.1"/>
    <property type="molecule type" value="Genomic_DNA"/>
</dbReference>
<keyword evidence="2" id="KW-1185">Reference proteome</keyword>
<reference evidence="1 2" key="1">
    <citation type="submission" date="2020-10" db="EMBL/GenBank/DDBJ databases">
        <title>Sequencing the genomes of 1000 actinobacteria strains.</title>
        <authorList>
            <person name="Klenk H.-P."/>
        </authorList>
    </citation>
    <scope>NUCLEOTIDE SEQUENCE [LARGE SCALE GENOMIC DNA]</scope>
    <source>
        <strain evidence="1 2">DSM 7307</strain>
    </source>
</reference>
<accession>A0ABR9ITV7</accession>
<dbReference type="InterPro" id="IPR043519">
    <property type="entry name" value="NT_sf"/>
</dbReference>
<name>A0ABR9ITV7_RHIVS</name>
<comment type="caution">
    <text evidence="1">The sequence shown here is derived from an EMBL/GenBank/DDBJ whole genome shotgun (WGS) entry which is preliminary data.</text>
</comment>
<dbReference type="Gene3D" id="3.30.460.10">
    <property type="entry name" value="Beta Polymerase, domain 2"/>
    <property type="match status" value="1"/>
</dbReference>